<evidence type="ECO:0000256" key="6">
    <source>
        <dbReference type="ARBA" id="ARBA00022741"/>
    </source>
</evidence>
<dbReference type="InterPro" id="IPR000623">
    <property type="entry name" value="Shikimate_kinase/TSH1"/>
</dbReference>
<evidence type="ECO:0000256" key="2">
    <source>
        <dbReference type="ARBA" id="ARBA00006997"/>
    </source>
</evidence>
<keyword evidence="13" id="KW-1185">Reference proteome</keyword>
<dbReference type="HAMAP" id="MF_00109">
    <property type="entry name" value="Shikimate_kinase"/>
    <property type="match status" value="1"/>
</dbReference>
<evidence type="ECO:0000256" key="8">
    <source>
        <dbReference type="ARBA" id="ARBA00022840"/>
    </source>
</evidence>
<dbReference type="PANTHER" id="PTHR21087">
    <property type="entry name" value="SHIKIMATE KINASE"/>
    <property type="match status" value="1"/>
</dbReference>
<evidence type="ECO:0000313" key="13">
    <source>
        <dbReference type="Proteomes" id="UP001161497"/>
    </source>
</evidence>
<feature type="binding site" evidence="11">
    <location>
        <position position="16"/>
    </location>
    <ligand>
        <name>Mg(2+)</name>
        <dbReference type="ChEBI" id="CHEBI:18420"/>
    </ligand>
</feature>
<keyword evidence="11" id="KW-0963">Cytoplasm</keyword>
<evidence type="ECO:0000256" key="11">
    <source>
        <dbReference type="HAMAP-Rule" id="MF_00109"/>
    </source>
</evidence>
<evidence type="ECO:0000256" key="10">
    <source>
        <dbReference type="ARBA" id="ARBA00048567"/>
    </source>
</evidence>
<dbReference type="SUPFAM" id="SSF52540">
    <property type="entry name" value="P-loop containing nucleoside triphosphate hydrolases"/>
    <property type="match status" value="1"/>
</dbReference>
<feature type="binding site" evidence="11">
    <location>
        <position position="58"/>
    </location>
    <ligand>
        <name>substrate</name>
    </ligand>
</feature>
<dbReference type="Gene3D" id="3.40.50.300">
    <property type="entry name" value="P-loop containing nucleotide triphosphate hydrolases"/>
    <property type="match status" value="1"/>
</dbReference>
<evidence type="ECO:0000256" key="9">
    <source>
        <dbReference type="ARBA" id="ARBA00023141"/>
    </source>
</evidence>
<dbReference type="InterPro" id="IPR031322">
    <property type="entry name" value="Shikimate/glucono_kinase"/>
</dbReference>
<comment type="caution">
    <text evidence="11">Lacks conserved residue(s) required for the propagation of feature annotation.</text>
</comment>
<feature type="binding site" evidence="11">
    <location>
        <begin position="12"/>
        <end position="17"/>
    </location>
    <ligand>
        <name>ATP</name>
        <dbReference type="ChEBI" id="CHEBI:30616"/>
    </ligand>
</feature>
<accession>A0ABN8XJM8</accession>
<feature type="binding site" evidence="11">
    <location>
        <position position="34"/>
    </location>
    <ligand>
        <name>substrate</name>
    </ligand>
</feature>
<comment type="subunit">
    <text evidence="11">Monomer.</text>
</comment>
<keyword evidence="5 11" id="KW-0808">Transferase</keyword>
<keyword evidence="11" id="KW-0460">Magnesium</keyword>
<keyword evidence="9 11" id="KW-0057">Aromatic amino acid biosynthesis</keyword>
<dbReference type="PANTHER" id="PTHR21087:SF16">
    <property type="entry name" value="SHIKIMATE KINASE 1, CHLOROPLASTIC"/>
    <property type="match status" value="1"/>
</dbReference>
<protein>
    <recommendedName>
        <fullName evidence="3 11">Shikimate kinase</fullName>
        <shortName evidence="11">SK</shortName>
        <ecNumber evidence="3 11">2.7.1.71</ecNumber>
    </recommendedName>
</protein>
<dbReference type="InterPro" id="IPR027417">
    <property type="entry name" value="P-loop_NTPase"/>
</dbReference>
<comment type="function">
    <text evidence="11">Catalyzes the specific phosphorylation of the 3-hydroxyl group of shikimic acid using ATP as a cosubstrate.</text>
</comment>
<dbReference type="EMBL" id="OX458932">
    <property type="protein sequence ID" value="CAI9086583.1"/>
    <property type="molecule type" value="Genomic_DNA"/>
</dbReference>
<feature type="binding site" evidence="11">
    <location>
        <position position="137"/>
    </location>
    <ligand>
        <name>substrate</name>
    </ligand>
</feature>
<evidence type="ECO:0000256" key="3">
    <source>
        <dbReference type="ARBA" id="ARBA00012154"/>
    </source>
</evidence>
<dbReference type="Proteomes" id="UP001161497">
    <property type="component" value="Chromosome"/>
</dbReference>
<proteinExistence type="inferred from homology"/>
<dbReference type="PRINTS" id="PR01100">
    <property type="entry name" value="SHIKIMTKNASE"/>
</dbReference>
<dbReference type="GO" id="GO:0004765">
    <property type="term" value="F:shikimate kinase activity"/>
    <property type="evidence" value="ECO:0007669"/>
    <property type="project" value="UniProtKB-EC"/>
</dbReference>
<comment type="subcellular location">
    <subcellularLocation>
        <location evidence="11">Cytoplasm</location>
    </subcellularLocation>
</comment>
<organism evidence="12 13">
    <name type="scientific">Candidatus Methylacidiphilum fumarolicum</name>
    <dbReference type="NCBI Taxonomy" id="591154"/>
    <lineage>
        <taxon>Bacteria</taxon>
        <taxon>Pseudomonadati</taxon>
        <taxon>Verrucomicrobiota</taxon>
        <taxon>Methylacidiphilae</taxon>
        <taxon>Methylacidiphilales</taxon>
        <taxon>Methylacidiphilaceae</taxon>
        <taxon>Methylacidiphilum (ex Ratnadevi et al. 2023)</taxon>
    </lineage>
</organism>
<comment type="catalytic activity">
    <reaction evidence="10 11">
        <text>shikimate + ATP = 3-phosphoshikimate + ADP + H(+)</text>
        <dbReference type="Rhea" id="RHEA:13121"/>
        <dbReference type="ChEBI" id="CHEBI:15378"/>
        <dbReference type="ChEBI" id="CHEBI:30616"/>
        <dbReference type="ChEBI" id="CHEBI:36208"/>
        <dbReference type="ChEBI" id="CHEBI:145989"/>
        <dbReference type="ChEBI" id="CHEBI:456216"/>
        <dbReference type="EC" id="2.7.1.71"/>
    </reaction>
</comment>
<evidence type="ECO:0000313" key="12">
    <source>
        <dbReference type="EMBL" id="CAI9086583.1"/>
    </source>
</evidence>
<dbReference type="InterPro" id="IPR023000">
    <property type="entry name" value="Shikimate_kinase_CS"/>
</dbReference>
<feature type="binding site" evidence="11">
    <location>
        <position position="118"/>
    </location>
    <ligand>
        <name>ATP</name>
        <dbReference type="ChEBI" id="CHEBI:30616"/>
    </ligand>
</feature>
<name>A0ABN8XJM8_9BACT</name>
<comment type="similarity">
    <text evidence="2 11">Belongs to the shikimate kinase family.</text>
</comment>
<keyword evidence="11" id="KW-0479">Metal-binding</keyword>
<evidence type="ECO:0000256" key="7">
    <source>
        <dbReference type="ARBA" id="ARBA00022777"/>
    </source>
</evidence>
<feature type="binding site" evidence="11">
    <location>
        <position position="80"/>
    </location>
    <ligand>
        <name>substrate</name>
    </ligand>
</feature>
<keyword evidence="4 11" id="KW-0028">Amino-acid biosynthesis</keyword>
<dbReference type="RefSeq" id="WP_009058196.1">
    <property type="nucleotide sequence ID" value="NZ_JAHXRZ010000001.1"/>
</dbReference>
<keyword evidence="8 11" id="KW-0067">ATP-binding</keyword>
<comment type="cofactor">
    <cofactor evidence="11">
        <name>Mg(2+)</name>
        <dbReference type="ChEBI" id="CHEBI:18420"/>
    </cofactor>
    <text evidence="11">Binds 1 Mg(2+) ion per subunit.</text>
</comment>
<evidence type="ECO:0000256" key="5">
    <source>
        <dbReference type="ARBA" id="ARBA00022679"/>
    </source>
</evidence>
<gene>
    <name evidence="11 12" type="primary">aroK</name>
    <name evidence="12" type="ORF">MFUM_2274</name>
</gene>
<dbReference type="Pfam" id="PF01202">
    <property type="entry name" value="SKI"/>
    <property type="match status" value="1"/>
</dbReference>
<comment type="pathway">
    <text evidence="1 11">Metabolic intermediate biosynthesis; chorismate biosynthesis; chorismate from D-erythrose 4-phosphate and phosphoenolpyruvate: step 5/7.</text>
</comment>
<keyword evidence="7 11" id="KW-0418">Kinase</keyword>
<dbReference type="PROSITE" id="PS01128">
    <property type="entry name" value="SHIKIMATE_KINASE"/>
    <property type="match status" value="1"/>
</dbReference>
<evidence type="ECO:0000256" key="1">
    <source>
        <dbReference type="ARBA" id="ARBA00004842"/>
    </source>
</evidence>
<reference evidence="12" key="1">
    <citation type="submission" date="2023-03" db="EMBL/GenBank/DDBJ databases">
        <authorList>
            <person name="Cremers G."/>
            <person name="Picone N."/>
        </authorList>
    </citation>
    <scope>NUCLEOTIDE SEQUENCE</scope>
    <source>
        <strain evidence="12">Sample_alias</strain>
    </source>
</reference>
<evidence type="ECO:0000256" key="4">
    <source>
        <dbReference type="ARBA" id="ARBA00022605"/>
    </source>
</evidence>
<dbReference type="EC" id="2.7.1.71" evidence="3 11"/>
<sequence length="175" mass="19618">MPRHIVLVGMMGAGKSSVGSWLSQEKAIPVYDLDRMIEEAEKATIAEIFATKGGEYFRKKEMEMVYQVISSPPGVIATGGGTLLNPSNLSLLKEHGFLFYLQASLELLWSRLQDKTDRPLLFGENPKMTLEKLLKERESVYKAADMAIEVDGKSIEQLGELLWSHWIRATEKKSG</sequence>
<keyword evidence="6 11" id="KW-0547">Nucleotide-binding</keyword>
<dbReference type="CDD" id="cd00464">
    <property type="entry name" value="SK"/>
    <property type="match status" value="1"/>
</dbReference>